<gene>
    <name evidence="2" type="ORF">CULFYP111_00099</name>
</gene>
<dbReference type="RefSeq" id="WP_156846636.1">
    <property type="nucleotide sequence ID" value="NZ_CACRSK010000001.1"/>
</dbReference>
<accession>A0A6N2QYS0</accession>
<dbReference type="Pfam" id="PF18765">
    <property type="entry name" value="Polbeta"/>
    <property type="match status" value="1"/>
</dbReference>
<evidence type="ECO:0000259" key="1">
    <source>
        <dbReference type="Pfam" id="PF18765"/>
    </source>
</evidence>
<proteinExistence type="predicted"/>
<name>A0A6N2QYS0_9BACT</name>
<evidence type="ECO:0000313" key="2">
    <source>
        <dbReference type="EMBL" id="VYS73616.1"/>
    </source>
</evidence>
<dbReference type="EMBL" id="CACRSK010000001">
    <property type="protein sequence ID" value="VYS73616.1"/>
    <property type="molecule type" value="Genomic_DNA"/>
</dbReference>
<feature type="domain" description="Polymerase beta nucleotidyltransferase" evidence="1">
    <location>
        <begin position="34"/>
        <end position="120"/>
    </location>
</feature>
<sequence>MDILEQENKPTLSTQASKNLPLTKKDILKYLSELKPHLQKDGIKEIGLFGSYAKDYADENSDIDIVILADKKEFLERLNGFKALDYLNNLRKQISKRFHKSVDICDFYSEQKMKENKIVKGAIYV</sequence>
<dbReference type="Gene3D" id="3.30.460.10">
    <property type="entry name" value="Beta Polymerase, domain 2"/>
    <property type="match status" value="1"/>
</dbReference>
<dbReference type="GO" id="GO:0016740">
    <property type="term" value="F:transferase activity"/>
    <property type="evidence" value="ECO:0007669"/>
    <property type="project" value="UniProtKB-KW"/>
</dbReference>
<dbReference type="CDD" id="cd05403">
    <property type="entry name" value="NT_KNTase_like"/>
    <property type="match status" value="1"/>
</dbReference>
<dbReference type="AlphaFoldDB" id="A0A6N2QYS0"/>
<dbReference type="InterPro" id="IPR041633">
    <property type="entry name" value="Polbeta"/>
</dbReference>
<keyword evidence="2" id="KW-0808">Transferase</keyword>
<reference evidence="2" key="1">
    <citation type="submission" date="2019-11" db="EMBL/GenBank/DDBJ databases">
        <authorList>
            <person name="Feng L."/>
        </authorList>
    </citation>
    <scope>NUCLEOTIDE SEQUENCE</scope>
    <source>
        <strain evidence="2">CUreolyticusLFYP111</strain>
    </source>
</reference>
<protein>
    <submittedName>
        <fullName evidence="2">Nucleotidyltransferase domain protein</fullName>
    </submittedName>
</protein>
<organism evidence="2">
    <name type="scientific">Campylobacter ureolyticus</name>
    <dbReference type="NCBI Taxonomy" id="827"/>
    <lineage>
        <taxon>Bacteria</taxon>
        <taxon>Pseudomonadati</taxon>
        <taxon>Campylobacterota</taxon>
        <taxon>Epsilonproteobacteria</taxon>
        <taxon>Campylobacterales</taxon>
        <taxon>Campylobacteraceae</taxon>
        <taxon>Campylobacter</taxon>
    </lineage>
</organism>
<dbReference type="InterPro" id="IPR043519">
    <property type="entry name" value="NT_sf"/>
</dbReference>
<dbReference type="SUPFAM" id="SSF81301">
    <property type="entry name" value="Nucleotidyltransferase"/>
    <property type="match status" value="1"/>
</dbReference>